<sequence>MGFGRLIGRGYMKQVIPQKTVQMINYAVGGINFFLLLRLLFKAFGANTFSPIVSVTYSLSDALLIPFRGIFDPAVSGQSVIEPSILVAMLIYSVLARAAVELMAIMADGEENEAKEVDYEMGFE</sequence>
<feature type="transmembrane region" description="Helical" evidence="1">
    <location>
        <begin position="85"/>
        <end position="105"/>
    </location>
</feature>
<proteinExistence type="predicted"/>
<dbReference type="AlphaFoldDB" id="A0A0G1RVE0"/>
<evidence type="ECO:0000313" key="2">
    <source>
        <dbReference type="EMBL" id="KKU61274.1"/>
    </source>
</evidence>
<dbReference type="EMBL" id="LCNT01000004">
    <property type="protein sequence ID" value="KKU61274.1"/>
    <property type="molecule type" value="Genomic_DNA"/>
</dbReference>
<keyword evidence="1" id="KW-0472">Membrane</keyword>
<keyword evidence="1" id="KW-0812">Transmembrane</keyword>
<evidence type="ECO:0000313" key="3">
    <source>
        <dbReference type="Proteomes" id="UP000033860"/>
    </source>
</evidence>
<protein>
    <recommendedName>
        <fullName evidence="4">YGGT family protein</fullName>
    </recommendedName>
</protein>
<dbReference type="Proteomes" id="UP000033860">
    <property type="component" value="Unassembled WGS sequence"/>
</dbReference>
<organism evidence="2 3">
    <name type="scientific">Candidatus Beckwithbacteria bacterium GW2011_GWB1_47_15</name>
    <dbReference type="NCBI Taxonomy" id="1618371"/>
    <lineage>
        <taxon>Bacteria</taxon>
        <taxon>Candidatus Beckwithiibacteriota</taxon>
    </lineage>
</organism>
<comment type="caution">
    <text evidence="2">The sequence shown here is derived from an EMBL/GenBank/DDBJ whole genome shotgun (WGS) entry which is preliminary data.</text>
</comment>
<evidence type="ECO:0008006" key="4">
    <source>
        <dbReference type="Google" id="ProtNLM"/>
    </source>
</evidence>
<keyword evidence="1" id="KW-1133">Transmembrane helix</keyword>
<name>A0A0G1RVE0_9BACT</name>
<evidence type="ECO:0000256" key="1">
    <source>
        <dbReference type="SAM" id="Phobius"/>
    </source>
</evidence>
<reference evidence="2 3" key="1">
    <citation type="journal article" date="2015" name="Nature">
        <title>rRNA introns, odd ribosomes, and small enigmatic genomes across a large radiation of phyla.</title>
        <authorList>
            <person name="Brown C.T."/>
            <person name="Hug L.A."/>
            <person name="Thomas B.C."/>
            <person name="Sharon I."/>
            <person name="Castelle C.J."/>
            <person name="Singh A."/>
            <person name="Wilkins M.J."/>
            <person name="Williams K.H."/>
            <person name="Banfield J.F."/>
        </authorList>
    </citation>
    <scope>NUCLEOTIDE SEQUENCE [LARGE SCALE GENOMIC DNA]</scope>
</reference>
<accession>A0A0G1RVE0</accession>
<feature type="transmembrane region" description="Helical" evidence="1">
    <location>
        <begin position="21"/>
        <end position="41"/>
    </location>
</feature>
<gene>
    <name evidence="2" type="ORF">UX85_C0004G0196</name>
</gene>